<dbReference type="EMBL" id="JACXAI010000027">
    <property type="protein sequence ID" value="MBD1382253.1"/>
    <property type="molecule type" value="Genomic_DNA"/>
</dbReference>
<name>A0A926NLP1_9BACI</name>
<keyword evidence="1" id="KW-0472">Membrane</keyword>
<keyword evidence="1" id="KW-0812">Transmembrane</keyword>
<evidence type="ECO:0000313" key="2">
    <source>
        <dbReference type="EMBL" id="MBD1382253.1"/>
    </source>
</evidence>
<organism evidence="2 3">
    <name type="scientific">Metabacillus arenae</name>
    <dbReference type="NCBI Taxonomy" id="2771434"/>
    <lineage>
        <taxon>Bacteria</taxon>
        <taxon>Bacillati</taxon>
        <taxon>Bacillota</taxon>
        <taxon>Bacilli</taxon>
        <taxon>Bacillales</taxon>
        <taxon>Bacillaceae</taxon>
        <taxon>Metabacillus</taxon>
    </lineage>
</organism>
<gene>
    <name evidence="2" type="ORF">IC621_18700</name>
</gene>
<evidence type="ECO:0000256" key="1">
    <source>
        <dbReference type="SAM" id="Phobius"/>
    </source>
</evidence>
<comment type="caution">
    <text evidence="2">The sequence shown here is derived from an EMBL/GenBank/DDBJ whole genome shotgun (WGS) entry which is preliminary data.</text>
</comment>
<reference evidence="2" key="1">
    <citation type="submission" date="2020-09" db="EMBL/GenBank/DDBJ databases">
        <title>A novel bacterium of genus Bacillus, isolated from South China Sea.</title>
        <authorList>
            <person name="Huang H."/>
            <person name="Mo K."/>
            <person name="Hu Y."/>
        </authorList>
    </citation>
    <scope>NUCLEOTIDE SEQUENCE</scope>
    <source>
        <strain evidence="2">IB182487</strain>
    </source>
</reference>
<evidence type="ECO:0000313" key="3">
    <source>
        <dbReference type="Proteomes" id="UP000626844"/>
    </source>
</evidence>
<dbReference type="AlphaFoldDB" id="A0A926NLP1"/>
<proteinExistence type="predicted"/>
<protein>
    <submittedName>
        <fullName evidence="2">Uncharacterized protein</fullName>
    </submittedName>
</protein>
<keyword evidence="3" id="KW-1185">Reference proteome</keyword>
<accession>A0A926NLP1</accession>
<sequence>MVPSRLPFRVYLLTQSRKEQVYVFNGYYSRASLTITVSEVICLFFITFIMTVFLSVLLPEALPPPIMCTSGEDFPEAPVASFRNFFKISFAVLDAKEDSYFLIVKVFPLFAYEAKYFYGDLEMKTVISSCDHL</sequence>
<dbReference type="Proteomes" id="UP000626844">
    <property type="component" value="Unassembled WGS sequence"/>
</dbReference>
<feature type="transmembrane region" description="Helical" evidence="1">
    <location>
        <begin position="40"/>
        <end position="58"/>
    </location>
</feature>
<keyword evidence="1" id="KW-1133">Transmembrane helix</keyword>
<dbReference type="RefSeq" id="WP_191160258.1">
    <property type="nucleotide sequence ID" value="NZ_JACXAI010000027.1"/>
</dbReference>